<accession>A0A917Q4L0</accession>
<comment type="caution">
    <text evidence="2">The sequence shown here is derived from an EMBL/GenBank/DDBJ whole genome shotgun (WGS) entry which is preliminary data.</text>
</comment>
<evidence type="ECO:0000256" key="1">
    <source>
        <dbReference type="SAM" id="MobiDB-lite"/>
    </source>
</evidence>
<protein>
    <submittedName>
        <fullName evidence="2">Uncharacterized protein</fullName>
    </submittedName>
</protein>
<gene>
    <name evidence="2" type="ORF">GCM10011322_04610</name>
</gene>
<name>A0A917Q4L0_9HYPH</name>
<feature type="region of interest" description="Disordered" evidence="1">
    <location>
        <begin position="1"/>
        <end position="89"/>
    </location>
</feature>
<evidence type="ECO:0000313" key="2">
    <source>
        <dbReference type="EMBL" id="GGK21045.1"/>
    </source>
</evidence>
<organism evidence="2 3">
    <name type="scientific">Salinarimonas ramus</name>
    <dbReference type="NCBI Taxonomy" id="690164"/>
    <lineage>
        <taxon>Bacteria</taxon>
        <taxon>Pseudomonadati</taxon>
        <taxon>Pseudomonadota</taxon>
        <taxon>Alphaproteobacteria</taxon>
        <taxon>Hyphomicrobiales</taxon>
        <taxon>Salinarimonadaceae</taxon>
        <taxon>Salinarimonas</taxon>
    </lineage>
</organism>
<evidence type="ECO:0000313" key="3">
    <source>
        <dbReference type="Proteomes" id="UP000600449"/>
    </source>
</evidence>
<keyword evidence="3" id="KW-1185">Reference proteome</keyword>
<proteinExistence type="predicted"/>
<reference evidence="2 3" key="1">
    <citation type="journal article" date="2014" name="Int. J. Syst. Evol. Microbiol.">
        <title>Complete genome sequence of Corynebacterium casei LMG S-19264T (=DSM 44701T), isolated from a smear-ripened cheese.</title>
        <authorList>
            <consortium name="US DOE Joint Genome Institute (JGI-PGF)"/>
            <person name="Walter F."/>
            <person name="Albersmeier A."/>
            <person name="Kalinowski J."/>
            <person name="Ruckert C."/>
        </authorList>
    </citation>
    <scope>NUCLEOTIDE SEQUENCE [LARGE SCALE GENOMIC DNA]</scope>
    <source>
        <strain evidence="2 3">CGMCC 1.9161</strain>
    </source>
</reference>
<dbReference type="AlphaFoldDB" id="A0A917Q4L0"/>
<sequence>MLAKLVSPDRTRDVRERVSRASQALVDQGQGPTHGAGSRRRSRAMSHGGSYGVAVGADASRPAPLRLGSGKGYRNDRGSRPLRRSRLRDPGIRCRALTVGRY</sequence>
<feature type="compositionally biased region" description="Basic and acidic residues" evidence="1">
    <location>
        <begin position="7"/>
        <end position="19"/>
    </location>
</feature>
<dbReference type="EMBL" id="BMMF01000001">
    <property type="protein sequence ID" value="GGK21045.1"/>
    <property type="molecule type" value="Genomic_DNA"/>
</dbReference>
<dbReference type="Proteomes" id="UP000600449">
    <property type="component" value="Unassembled WGS sequence"/>
</dbReference>